<feature type="transmembrane region" description="Helical" evidence="6">
    <location>
        <begin position="40"/>
        <end position="63"/>
    </location>
</feature>
<evidence type="ECO:0000256" key="3">
    <source>
        <dbReference type="ARBA" id="ARBA00022989"/>
    </source>
</evidence>
<dbReference type="Pfam" id="PF20684">
    <property type="entry name" value="Fung_rhodopsin"/>
    <property type="match status" value="1"/>
</dbReference>
<dbReference type="Proteomes" id="UP000091956">
    <property type="component" value="Unassembled WGS sequence"/>
</dbReference>
<dbReference type="GeneID" id="28836515"/>
<feature type="transmembrane region" description="Helical" evidence="6">
    <location>
        <begin position="232"/>
        <end position="259"/>
    </location>
</feature>
<organism evidence="8 9">
    <name type="scientific">Pseudogymnoascus verrucosus</name>
    <dbReference type="NCBI Taxonomy" id="342668"/>
    <lineage>
        <taxon>Eukaryota</taxon>
        <taxon>Fungi</taxon>
        <taxon>Dikarya</taxon>
        <taxon>Ascomycota</taxon>
        <taxon>Pezizomycotina</taxon>
        <taxon>Leotiomycetes</taxon>
        <taxon>Thelebolales</taxon>
        <taxon>Thelebolaceae</taxon>
        <taxon>Pseudogymnoascus</taxon>
    </lineage>
</organism>
<keyword evidence="2 6" id="KW-0812">Transmembrane</keyword>
<dbReference type="OrthoDB" id="4682787at2759"/>
<dbReference type="STRING" id="342668.A0A1B8GRE4"/>
<evidence type="ECO:0000313" key="8">
    <source>
        <dbReference type="EMBL" id="OBT98391.1"/>
    </source>
</evidence>
<dbReference type="AlphaFoldDB" id="A0A1B8GRE4"/>
<dbReference type="PANTHER" id="PTHR33048:SF96">
    <property type="entry name" value="INTEGRAL MEMBRANE PROTEIN"/>
    <property type="match status" value="1"/>
</dbReference>
<feature type="transmembrane region" description="Helical" evidence="6">
    <location>
        <begin position="118"/>
        <end position="139"/>
    </location>
</feature>
<dbReference type="PANTHER" id="PTHR33048">
    <property type="entry name" value="PTH11-LIKE INTEGRAL MEMBRANE PROTEIN (AFU_ORTHOLOGUE AFUA_5G11245)"/>
    <property type="match status" value="1"/>
</dbReference>
<evidence type="ECO:0000313" key="9">
    <source>
        <dbReference type="Proteomes" id="UP000091956"/>
    </source>
</evidence>
<dbReference type="InterPro" id="IPR052337">
    <property type="entry name" value="SAT4-like"/>
</dbReference>
<evidence type="ECO:0000256" key="5">
    <source>
        <dbReference type="ARBA" id="ARBA00038359"/>
    </source>
</evidence>
<comment type="subcellular location">
    <subcellularLocation>
        <location evidence="1">Membrane</location>
        <topology evidence="1">Multi-pass membrane protein</topology>
    </subcellularLocation>
</comment>
<gene>
    <name evidence="8" type="ORF">VE01_03129</name>
</gene>
<protein>
    <recommendedName>
        <fullName evidence="7">Rhodopsin domain-containing protein</fullName>
    </recommendedName>
</protein>
<evidence type="ECO:0000256" key="2">
    <source>
        <dbReference type="ARBA" id="ARBA00022692"/>
    </source>
</evidence>
<feature type="transmembrane region" description="Helical" evidence="6">
    <location>
        <begin position="202"/>
        <end position="220"/>
    </location>
</feature>
<name>A0A1B8GRE4_9PEZI</name>
<feature type="transmembrane region" description="Helical" evidence="6">
    <location>
        <begin position="168"/>
        <end position="190"/>
    </location>
</feature>
<reference evidence="9" key="2">
    <citation type="journal article" date="2018" name="Nat. Commun.">
        <title>Extreme sensitivity to ultraviolet light in the fungal pathogen causing white-nose syndrome of bats.</title>
        <authorList>
            <person name="Palmer J.M."/>
            <person name="Drees K.P."/>
            <person name="Foster J.T."/>
            <person name="Lindner D.L."/>
        </authorList>
    </citation>
    <scope>NUCLEOTIDE SEQUENCE [LARGE SCALE GENOMIC DNA]</scope>
    <source>
        <strain evidence="9">UAMH 10579</strain>
    </source>
</reference>
<dbReference type="RefSeq" id="XP_018132124.1">
    <property type="nucleotide sequence ID" value="XM_018272627.2"/>
</dbReference>
<dbReference type="EMBL" id="KV460217">
    <property type="protein sequence ID" value="OBT98391.1"/>
    <property type="molecule type" value="Genomic_DNA"/>
</dbReference>
<feature type="domain" description="Rhodopsin" evidence="7">
    <location>
        <begin position="24"/>
        <end position="265"/>
    </location>
</feature>
<comment type="similarity">
    <text evidence="5">Belongs to the SAT4 family.</text>
</comment>
<sequence>MEQEVKLLVVLWTFLGLTTVTVGLRCYVRLAIAKSFGVDDWFMVIGYGLFASLVAVLVVSIHYGLGKHALDLESYQQINAAKYLIIGELIYIIDSGFIKISVGLLLLRLAVVPIHRYILHASIYILALWTTVTFLIVAFQCRPLSLAWNPASGTGTCMAAISITRLGYAFSALDIGSDFLYAFLPVAMLWNIQMTWKLKFSICIVLSFGIFASVATIVRLKYLIALTDEADVLFAICITQMWTIIEVGIGMVAGSIATLRPLLRKMNITGLGSSDQYTRESNYKSQELGYIKQSKLNTQSSTTKVAANLGQDNDSQELIWGEDRDIHKRVDVSISRTQ</sequence>
<keyword evidence="3 6" id="KW-1133">Transmembrane helix</keyword>
<evidence type="ECO:0000259" key="7">
    <source>
        <dbReference type="Pfam" id="PF20684"/>
    </source>
</evidence>
<dbReference type="GO" id="GO:0016020">
    <property type="term" value="C:membrane"/>
    <property type="evidence" value="ECO:0007669"/>
    <property type="project" value="UniProtKB-SubCell"/>
</dbReference>
<dbReference type="InterPro" id="IPR049326">
    <property type="entry name" value="Rhodopsin_dom_fungi"/>
</dbReference>
<evidence type="ECO:0000256" key="6">
    <source>
        <dbReference type="SAM" id="Phobius"/>
    </source>
</evidence>
<keyword evidence="4 6" id="KW-0472">Membrane</keyword>
<accession>A0A1B8GRE4</accession>
<feature type="transmembrane region" description="Helical" evidence="6">
    <location>
        <begin position="83"/>
        <end position="106"/>
    </location>
</feature>
<feature type="transmembrane region" description="Helical" evidence="6">
    <location>
        <begin position="6"/>
        <end position="28"/>
    </location>
</feature>
<evidence type="ECO:0000256" key="1">
    <source>
        <dbReference type="ARBA" id="ARBA00004141"/>
    </source>
</evidence>
<proteinExistence type="inferred from homology"/>
<keyword evidence="9" id="KW-1185">Reference proteome</keyword>
<reference evidence="8 9" key="1">
    <citation type="submission" date="2016-03" db="EMBL/GenBank/DDBJ databases">
        <title>Comparative genomics of Pseudogymnoascus destructans, the fungus causing white-nose syndrome of bats.</title>
        <authorList>
            <person name="Palmer J.M."/>
            <person name="Drees K.P."/>
            <person name="Foster J.T."/>
            <person name="Lindner D.L."/>
        </authorList>
    </citation>
    <scope>NUCLEOTIDE SEQUENCE [LARGE SCALE GENOMIC DNA]</scope>
    <source>
        <strain evidence="8 9">UAMH 10579</strain>
    </source>
</reference>
<evidence type="ECO:0000256" key="4">
    <source>
        <dbReference type="ARBA" id="ARBA00023136"/>
    </source>
</evidence>